<gene>
    <name evidence="2" type="ORF">NTG6680_1582</name>
</gene>
<keyword evidence="3" id="KW-1185">Reference proteome</keyword>
<evidence type="ECO:0000313" key="3">
    <source>
        <dbReference type="Proteomes" id="UP000839052"/>
    </source>
</evidence>
<evidence type="ECO:0000259" key="1">
    <source>
        <dbReference type="Pfam" id="PF14280"/>
    </source>
</evidence>
<reference evidence="2 3" key="1">
    <citation type="submission" date="2021-10" db="EMBL/GenBank/DDBJ databases">
        <authorList>
            <person name="Koch H."/>
        </authorList>
    </citation>
    <scope>NUCLEOTIDE SEQUENCE [LARGE SCALE GENOMIC DNA]</scope>
    <source>
        <strain evidence="2">6680</strain>
    </source>
</reference>
<dbReference type="EMBL" id="OU912926">
    <property type="protein sequence ID" value="CAG9932835.1"/>
    <property type="molecule type" value="Genomic_DNA"/>
</dbReference>
<name>A0ABN8AJA2_9PROT</name>
<dbReference type="InterPro" id="IPR025375">
    <property type="entry name" value="DUF4365"/>
</dbReference>
<organism evidence="2 3">
    <name type="scientific">Candidatus Nitrotoga arctica</name>
    <dbReference type="NCBI Taxonomy" id="453162"/>
    <lineage>
        <taxon>Bacteria</taxon>
        <taxon>Pseudomonadati</taxon>
        <taxon>Pseudomonadota</taxon>
        <taxon>Betaproteobacteria</taxon>
        <taxon>Nitrosomonadales</taxon>
        <taxon>Gallionellaceae</taxon>
        <taxon>Candidatus Nitrotoga</taxon>
    </lineage>
</organism>
<dbReference type="Proteomes" id="UP000839052">
    <property type="component" value="Chromosome"/>
</dbReference>
<protein>
    <recommendedName>
        <fullName evidence="1">DUF4365 domain-containing protein</fullName>
    </recommendedName>
</protein>
<accession>A0ABN8AJA2</accession>
<dbReference type="Pfam" id="PF14280">
    <property type="entry name" value="DUF4365"/>
    <property type="match status" value="1"/>
</dbReference>
<feature type="domain" description="DUF4365" evidence="1">
    <location>
        <begin position="10"/>
        <end position="161"/>
    </location>
</feature>
<sequence>MDPQRQKEEFQYAYVCALAAHAGLNRGQFQVDNDSIDITFQAKGHFGMGRIRSPMIQIQLKCSSQDLIADDVIKFPLKIKNYNDLRGEDVVVPRYLAVLLVPDNLDQWIANYDDHIVLFKSCHWLSLRHYGPTDNEASVTVGVPLMQRLTSATLFQMMDRASAGESL</sequence>
<dbReference type="RefSeq" id="WP_239796718.1">
    <property type="nucleotide sequence ID" value="NZ_OU912926.1"/>
</dbReference>
<evidence type="ECO:0000313" key="2">
    <source>
        <dbReference type="EMBL" id="CAG9932835.1"/>
    </source>
</evidence>
<proteinExistence type="predicted"/>